<dbReference type="GO" id="GO:0046970">
    <property type="term" value="F:histone H4K16 deacetylase activity, NAD-dependent"/>
    <property type="evidence" value="ECO:0007669"/>
    <property type="project" value="TreeGrafter"/>
</dbReference>
<keyword evidence="5 7" id="KW-0862">Zinc</keyword>
<dbReference type="PANTHER" id="PTHR11085">
    <property type="entry name" value="NAD-DEPENDENT PROTEIN DEACYLASE SIRTUIN-5, MITOCHONDRIAL-RELATED"/>
    <property type="match status" value="1"/>
</dbReference>
<reference evidence="10" key="2">
    <citation type="journal article" date="2022" name="Microb. Genom.">
        <title>A chromosome-scale genome assembly of the tomato pathogen Cladosporium fulvum reveals a compartmentalized genome architecture and the presence of a dispensable chromosome.</title>
        <authorList>
            <person name="Zaccaron A.Z."/>
            <person name="Chen L.H."/>
            <person name="Samaras A."/>
            <person name="Stergiopoulos I."/>
        </authorList>
    </citation>
    <scope>NUCLEOTIDE SEQUENCE</scope>
    <source>
        <strain evidence="10">Race5_Kim</strain>
    </source>
</reference>
<comment type="cofactor">
    <cofactor evidence="1">
        <name>Zn(2+)</name>
        <dbReference type="ChEBI" id="CHEBI:29105"/>
    </cofactor>
</comment>
<dbReference type="InterPro" id="IPR026590">
    <property type="entry name" value="Ssirtuin_cat_dom"/>
</dbReference>
<dbReference type="SUPFAM" id="SSF52467">
    <property type="entry name" value="DHS-like NAD/FAD-binding domain"/>
    <property type="match status" value="1"/>
</dbReference>
<feature type="domain" description="Deacetylase sirtuin-type" evidence="9">
    <location>
        <begin position="170"/>
        <end position="463"/>
    </location>
</feature>
<dbReference type="EMBL" id="CP090163">
    <property type="protein sequence ID" value="UJO10811.1"/>
    <property type="molecule type" value="Genomic_DNA"/>
</dbReference>
<evidence type="ECO:0000256" key="4">
    <source>
        <dbReference type="ARBA" id="ARBA00022723"/>
    </source>
</evidence>
<name>A0A9Q8L4S8_PASFU</name>
<dbReference type="InterPro" id="IPR026591">
    <property type="entry name" value="Sirtuin_cat_small_dom_sf"/>
</dbReference>
<keyword evidence="6" id="KW-0520">NAD</keyword>
<feature type="compositionally biased region" description="Low complexity" evidence="8">
    <location>
        <begin position="522"/>
        <end position="536"/>
    </location>
</feature>
<feature type="binding site" evidence="7">
    <location>
        <position position="309"/>
    </location>
    <ligand>
        <name>Zn(2+)</name>
        <dbReference type="ChEBI" id="CHEBI:29105"/>
    </ligand>
</feature>
<dbReference type="KEGG" id="ffu:CLAFUR5_00458"/>
<evidence type="ECO:0000256" key="7">
    <source>
        <dbReference type="PROSITE-ProRule" id="PRU00236"/>
    </source>
</evidence>
<feature type="binding site" evidence="7">
    <location>
        <position position="306"/>
    </location>
    <ligand>
        <name>Zn(2+)</name>
        <dbReference type="ChEBI" id="CHEBI:29105"/>
    </ligand>
</feature>
<keyword evidence="4 7" id="KW-0479">Metal-binding</keyword>
<dbReference type="Gene3D" id="3.30.1600.10">
    <property type="entry name" value="SIR2/SIRT2 'Small Domain"/>
    <property type="match status" value="1"/>
</dbReference>
<evidence type="ECO:0000259" key="9">
    <source>
        <dbReference type="PROSITE" id="PS50305"/>
    </source>
</evidence>
<protein>
    <submittedName>
        <fullName evidence="10">NAD-dependent protein deacetylase hst1</fullName>
    </submittedName>
</protein>
<dbReference type="GeneID" id="71980336"/>
<keyword evidence="11" id="KW-1185">Reference proteome</keyword>
<keyword evidence="3" id="KW-0808">Transferase</keyword>
<feature type="region of interest" description="Disordered" evidence="8">
    <location>
        <begin position="345"/>
        <end position="368"/>
    </location>
</feature>
<feature type="compositionally biased region" description="Basic and acidic residues" evidence="8">
    <location>
        <begin position="48"/>
        <end position="58"/>
    </location>
</feature>
<dbReference type="GO" id="GO:0070403">
    <property type="term" value="F:NAD+ binding"/>
    <property type="evidence" value="ECO:0007669"/>
    <property type="project" value="InterPro"/>
</dbReference>
<accession>A0A9Q8L4S8</accession>
<feature type="compositionally biased region" description="Acidic residues" evidence="8">
    <location>
        <begin position="64"/>
        <end position="81"/>
    </location>
</feature>
<evidence type="ECO:0000313" key="10">
    <source>
        <dbReference type="EMBL" id="UJO10811.1"/>
    </source>
</evidence>
<feature type="active site" description="Proton acceptor" evidence="7">
    <location>
        <position position="298"/>
    </location>
</feature>
<dbReference type="GO" id="GO:0046872">
    <property type="term" value="F:metal ion binding"/>
    <property type="evidence" value="ECO:0007669"/>
    <property type="project" value="UniProtKB-KW"/>
</dbReference>
<feature type="binding site" evidence="7">
    <location>
        <position position="333"/>
    </location>
    <ligand>
        <name>Zn(2+)</name>
        <dbReference type="ChEBI" id="CHEBI:29105"/>
    </ligand>
</feature>
<dbReference type="AlphaFoldDB" id="A0A9Q8L4S8"/>
<comment type="similarity">
    <text evidence="2">Belongs to the sirtuin family. Class I subfamily.</text>
</comment>
<dbReference type="RefSeq" id="XP_047755177.1">
    <property type="nucleotide sequence ID" value="XM_047899606.1"/>
</dbReference>
<sequence length="555" mass="62081">MAVPTILPAEATPLDIGKKRRYSEVVDLTHEDHTTAASERPPPPAITRDSDTRPHEAPPPRNIEDDEFPDDESDTSDLEDMLDESELNPWADITDDGPFSMSADKIAAYKAQLRQVGPEDFFDDAINNQGLSPRQLGVVFGVNPLIAVEDDTYLRLLSVAIVRFYHKRTKLSQWNTIDDAAKLLQSSCNIMVITGAGISTSLGIPDFRSKGTGFYDKVREMGYSEPEDVFDIRNFDERPEIFYSLAGDILPGQKRYSPTHGFIRLLQDEGRLQTNYTQNIDNLEEVAGIERNRIIQCHGSFATASCRKCKHQVKGTEIFSDIRAKRVARCKRCIEALRSSALALPPQKRSKSKNRYSSADSDADDDIPQPGIMKPDITFFGEQLPTTFFDTFTQRDAQQTDLVIVIGTSLKVAPVSEMPNFLPHAVPHIYISREPIKHVEFDIQLLGNCDDVVYELCRRAGWNLKHDMIPTTTGYTMDITPHPEVSHISRVAPRKPEIEESDDSDNGGAHDPAPVLVHRSPQKSSSQNPSPQKSKQTTNTNSVFRMLNGDFTPTP</sequence>
<dbReference type="Gene3D" id="3.40.50.1220">
    <property type="entry name" value="TPP-binding domain"/>
    <property type="match status" value="1"/>
</dbReference>
<dbReference type="OMA" id="PTHEFIR"/>
<dbReference type="InterPro" id="IPR050134">
    <property type="entry name" value="NAD-dep_sirtuin_deacylases"/>
</dbReference>
<reference evidence="10" key="1">
    <citation type="submission" date="2021-12" db="EMBL/GenBank/DDBJ databases">
        <authorList>
            <person name="Zaccaron A."/>
            <person name="Stergiopoulos I."/>
        </authorList>
    </citation>
    <scope>NUCLEOTIDE SEQUENCE</scope>
    <source>
        <strain evidence="10">Race5_Kim</strain>
    </source>
</reference>
<feature type="region of interest" description="Disordered" evidence="8">
    <location>
        <begin position="1"/>
        <end position="20"/>
    </location>
</feature>
<dbReference type="GO" id="GO:0005634">
    <property type="term" value="C:nucleus"/>
    <property type="evidence" value="ECO:0007669"/>
    <property type="project" value="TreeGrafter"/>
</dbReference>
<dbReference type="PANTHER" id="PTHR11085:SF9">
    <property type="entry name" value="NAD-DEPENDENT PROTEIN DEACETYLASE SIRTUIN-1"/>
    <property type="match status" value="1"/>
</dbReference>
<dbReference type="PROSITE" id="PS50305">
    <property type="entry name" value="SIRTUIN"/>
    <property type="match status" value="1"/>
</dbReference>
<evidence type="ECO:0000313" key="11">
    <source>
        <dbReference type="Proteomes" id="UP000756132"/>
    </source>
</evidence>
<evidence type="ECO:0000256" key="1">
    <source>
        <dbReference type="ARBA" id="ARBA00001947"/>
    </source>
</evidence>
<dbReference type="Pfam" id="PF02146">
    <property type="entry name" value="SIR2"/>
    <property type="match status" value="1"/>
</dbReference>
<dbReference type="Proteomes" id="UP000756132">
    <property type="component" value="Chromosome 1"/>
</dbReference>
<feature type="binding site" evidence="7">
    <location>
        <position position="330"/>
    </location>
    <ligand>
        <name>Zn(2+)</name>
        <dbReference type="ChEBI" id="CHEBI:29105"/>
    </ligand>
</feature>
<proteinExistence type="inferred from homology"/>
<feature type="region of interest" description="Disordered" evidence="8">
    <location>
        <begin position="25"/>
        <end position="81"/>
    </location>
</feature>
<feature type="compositionally biased region" description="Basic and acidic residues" evidence="8">
    <location>
        <begin position="25"/>
        <end position="34"/>
    </location>
</feature>
<evidence type="ECO:0000256" key="5">
    <source>
        <dbReference type="ARBA" id="ARBA00022833"/>
    </source>
</evidence>
<evidence type="ECO:0000256" key="3">
    <source>
        <dbReference type="ARBA" id="ARBA00022679"/>
    </source>
</evidence>
<feature type="region of interest" description="Disordered" evidence="8">
    <location>
        <begin position="487"/>
        <end position="555"/>
    </location>
</feature>
<dbReference type="OrthoDB" id="420264at2759"/>
<organism evidence="10 11">
    <name type="scientific">Passalora fulva</name>
    <name type="common">Tomato leaf mold</name>
    <name type="synonym">Cladosporium fulvum</name>
    <dbReference type="NCBI Taxonomy" id="5499"/>
    <lineage>
        <taxon>Eukaryota</taxon>
        <taxon>Fungi</taxon>
        <taxon>Dikarya</taxon>
        <taxon>Ascomycota</taxon>
        <taxon>Pezizomycotina</taxon>
        <taxon>Dothideomycetes</taxon>
        <taxon>Dothideomycetidae</taxon>
        <taxon>Mycosphaerellales</taxon>
        <taxon>Mycosphaerellaceae</taxon>
        <taxon>Fulvia</taxon>
    </lineage>
</organism>
<gene>
    <name evidence="10" type="ORF">CLAFUR5_00458</name>
</gene>
<evidence type="ECO:0000256" key="8">
    <source>
        <dbReference type="SAM" id="MobiDB-lite"/>
    </source>
</evidence>
<dbReference type="InterPro" id="IPR003000">
    <property type="entry name" value="Sirtuin"/>
</dbReference>
<dbReference type="InterPro" id="IPR029035">
    <property type="entry name" value="DHS-like_NAD/FAD-binding_dom"/>
</dbReference>
<evidence type="ECO:0000256" key="2">
    <source>
        <dbReference type="ARBA" id="ARBA00006924"/>
    </source>
</evidence>
<evidence type="ECO:0000256" key="6">
    <source>
        <dbReference type="ARBA" id="ARBA00023027"/>
    </source>
</evidence>